<dbReference type="Pfam" id="PF00078">
    <property type="entry name" value="RVT_1"/>
    <property type="match status" value="1"/>
</dbReference>
<dbReference type="EMBL" id="GEFH01001168">
    <property type="protein sequence ID" value="JAP67413.1"/>
    <property type="molecule type" value="mRNA"/>
</dbReference>
<keyword evidence="3" id="KW-0548">Nucleotidyltransferase</keyword>
<dbReference type="CDD" id="cd01650">
    <property type="entry name" value="RT_nLTR_like"/>
    <property type="match status" value="1"/>
</dbReference>
<keyword evidence="3" id="KW-0695">RNA-directed DNA polymerase</keyword>
<feature type="compositionally biased region" description="Pro residues" evidence="1">
    <location>
        <begin position="12"/>
        <end position="21"/>
    </location>
</feature>
<dbReference type="PROSITE" id="PS50878">
    <property type="entry name" value="RT_POL"/>
    <property type="match status" value="1"/>
</dbReference>
<dbReference type="SUPFAM" id="SSF56672">
    <property type="entry name" value="DNA/RNA polymerases"/>
    <property type="match status" value="1"/>
</dbReference>
<dbReference type="PANTHER" id="PTHR19446">
    <property type="entry name" value="REVERSE TRANSCRIPTASES"/>
    <property type="match status" value="1"/>
</dbReference>
<feature type="non-terminal residue" evidence="3">
    <location>
        <position position="1"/>
    </location>
</feature>
<evidence type="ECO:0000313" key="3">
    <source>
        <dbReference type="EMBL" id="JAP67413.1"/>
    </source>
</evidence>
<feature type="compositionally biased region" description="Low complexity" evidence="1">
    <location>
        <begin position="1"/>
        <end position="11"/>
    </location>
</feature>
<feature type="domain" description="Reverse transcriptase" evidence="2">
    <location>
        <begin position="210"/>
        <end position="465"/>
    </location>
</feature>
<keyword evidence="3" id="KW-0808">Transferase</keyword>
<sequence>PPSDSPDSVAPPTSPRAPSPPTVTDGPPTGRRSGDDDDDATGLLEAQARVLRSLLREPPSQDSWDRCEAAWTEALALTTTAVRLPQLSGESRPRVVNPDNAADIQRLYRRNRRRAVRLILDGPSTPCAIPLSELEAHWSTTWASREADTSLLARRTPAPAGVDVSRFTPAEVQARLRRSENTAPGGDRITYHHWRKVDPEGRFLSALFNICLHHRRTPDDWRTSRTVLIYKKGDPAVPSNWRPIALGCTASKLYAKCLAARLQAWALEFGVLSHCQKGFLPYDGVFEHNYVFQRRLDDARRGGPDLCAAMLDFTNAYGSVPHQALLAALRGAGAGEVFTEVVSDLYRDNRTRLMAAEGESAPISISAGIRQGCPLSGLLFNLVVDPIIRAVQGDDRSHNILAYADDLTPLASSPAQLQERIDRIEEMATSIGLSLNPAKCCSIHLSGRTPVGTRPTEFTVTGVTIKSLADFESQRFLGRPVGFRILASDNKTVDEAIAKGTALLTSMLAPWQRLDAVRTFVFPALNFAMRCGDLGKSEWKRLDEALRPLLKRTLYLPDNASNDYLYGSARSGAAAIPVAAELSDACRIDSAFKLLTTADRELRDIAFKDLHSLVSARLNRDVAQVDVEGYLNGDVEGDFRAPATQLRSVWTEARNASRRVQAAWGLDPENVRLTCGDVTITSNRRREVVRALRSVLSARRDRSLHGRPNQGKVMACVAADPASSHFMLSGAFTRFADWRFVHRARLNLLPVNGACMWAANRDQRCRICGYARETLPHVLCHCMAHSASYQKRHNSIVARVRAAALRSFTVAYENRPVGATTLRPDLVLVRGEEAIIIDVACPFENAPDALVAVRREKVAKYDGVRRYLSRRYQRVSVEVVVVGALGTWDAANDRVIRRFSSNAYLRLFKRLCVSDVVAASRDIYAAHVGRGAAESLQGTTPSAE</sequence>
<name>A0A131XJV8_9ACAR</name>
<protein>
    <submittedName>
        <fullName evidence="3">Putative reverse transcriptase</fullName>
    </submittedName>
</protein>
<organism evidence="3">
    <name type="scientific">Hyalomma excavatum</name>
    <dbReference type="NCBI Taxonomy" id="257692"/>
    <lineage>
        <taxon>Eukaryota</taxon>
        <taxon>Metazoa</taxon>
        <taxon>Ecdysozoa</taxon>
        <taxon>Arthropoda</taxon>
        <taxon>Chelicerata</taxon>
        <taxon>Arachnida</taxon>
        <taxon>Acari</taxon>
        <taxon>Parasitiformes</taxon>
        <taxon>Ixodida</taxon>
        <taxon>Ixodoidea</taxon>
        <taxon>Ixodidae</taxon>
        <taxon>Hyalomminae</taxon>
        <taxon>Hyalomma</taxon>
    </lineage>
</organism>
<dbReference type="InterPro" id="IPR043502">
    <property type="entry name" value="DNA/RNA_pol_sf"/>
</dbReference>
<dbReference type="GO" id="GO:0003964">
    <property type="term" value="F:RNA-directed DNA polymerase activity"/>
    <property type="evidence" value="ECO:0007669"/>
    <property type="project" value="UniProtKB-KW"/>
</dbReference>
<evidence type="ECO:0000256" key="1">
    <source>
        <dbReference type="SAM" id="MobiDB-lite"/>
    </source>
</evidence>
<dbReference type="InterPro" id="IPR000477">
    <property type="entry name" value="RT_dom"/>
</dbReference>
<proteinExistence type="evidence at transcript level"/>
<feature type="region of interest" description="Disordered" evidence="1">
    <location>
        <begin position="1"/>
        <end position="41"/>
    </location>
</feature>
<accession>A0A131XJV8</accession>
<evidence type="ECO:0000259" key="2">
    <source>
        <dbReference type="PROSITE" id="PS50878"/>
    </source>
</evidence>
<reference evidence="3" key="1">
    <citation type="journal article" date="2017" name="Ticks Tick Borne Dis.">
        <title>An insight into the sialome of Hyalomma excavatum.</title>
        <authorList>
            <person name="Ribeiro J.M."/>
            <person name="Slovak M."/>
            <person name="Francischetti I.M."/>
        </authorList>
    </citation>
    <scope>NUCLEOTIDE SEQUENCE</scope>
    <source>
        <strain evidence="3">Samish</strain>
        <tissue evidence="3">Salivary glands</tissue>
    </source>
</reference>
<dbReference type="AlphaFoldDB" id="A0A131XJV8"/>